<reference evidence="2 3" key="1">
    <citation type="journal article" date="2024" name="IMA Fungus">
        <title>IMA Genome - F19 : A genome assembly and annotation guide to empower mycologists, including annotated draft genome sequences of Ceratocystis pirilliformis, Diaporthe australafricana, Fusarium ophioides, Paecilomyces lecythidis, and Sporothrix stenoceras.</title>
        <authorList>
            <person name="Aylward J."/>
            <person name="Wilson A.M."/>
            <person name="Visagie C.M."/>
            <person name="Spraker J."/>
            <person name="Barnes I."/>
            <person name="Buitendag C."/>
            <person name="Ceriani C."/>
            <person name="Del Mar Angel L."/>
            <person name="du Plessis D."/>
            <person name="Fuchs T."/>
            <person name="Gasser K."/>
            <person name="Kramer D."/>
            <person name="Li W."/>
            <person name="Munsamy K."/>
            <person name="Piso A."/>
            <person name="Price J.L."/>
            <person name="Sonnekus B."/>
            <person name="Thomas C."/>
            <person name="van der Nest A."/>
            <person name="van Dijk A."/>
            <person name="van Heerden A."/>
            <person name="van Vuuren N."/>
            <person name="Yilmaz N."/>
            <person name="Duong T.A."/>
            <person name="van der Merwe N.A."/>
            <person name="Wingfield M.J."/>
            <person name="Wingfield B.D."/>
        </authorList>
    </citation>
    <scope>NUCLEOTIDE SEQUENCE [LARGE SCALE GENOMIC DNA]</scope>
    <source>
        <strain evidence="2 3">CMW 12675</strain>
    </source>
</reference>
<dbReference type="PANTHER" id="PTHR37535">
    <property type="entry name" value="FLUG DOMAIN PROTEIN"/>
    <property type="match status" value="1"/>
</dbReference>
<evidence type="ECO:0000256" key="1">
    <source>
        <dbReference type="SAM" id="MobiDB-lite"/>
    </source>
</evidence>
<feature type="region of interest" description="Disordered" evidence="1">
    <location>
        <begin position="372"/>
        <end position="391"/>
    </location>
</feature>
<sequence length="490" mass="56497">MVGNQSTISTTYKSSKLRELRIPTVLFLLLASVGTRPTSILHLRFGDIRVALERDPEGGPHKLLIRFTLAFIKTYLRVKDANTFLIPETFFDPSLLLSPHVFLMDIRPGERELWLPLKQDFDNILIFRRTVKTLTGYELSPNESISYQMMTTWIRRINELLSLEYPTIPYNLRYNAANEFDQSGEVNEAPRNLALDHASSGPFRNHYLAWEVGADTWVIIRGQKPHVGHSLNKRRPTDLTSEQAAPVNTDPHIKRLGRELRRLRLGSKKYKEARLKLRSEKMRLKRILKQKIRDEWTADQVVDDMEPQLKGNWRPDEAKDRRCRPQRPAQRRLVQALTAPSDNTSEGQYQRRRNAIDAIVAYCIVEEGQTVRHTNTSSSNPSRDVTTRGPQVESALQIATKSVFVKTESERPRRCFVCVGKALSLAPDDGGVEDFIREFYTAGDLSKHFRRRHLSNLRNNNEICCKVCETLLDNKMHFQNQAMRVHGLKS</sequence>
<organism evidence="2 3">
    <name type="scientific">Ceratocystis pirilliformis</name>
    <dbReference type="NCBI Taxonomy" id="259994"/>
    <lineage>
        <taxon>Eukaryota</taxon>
        <taxon>Fungi</taxon>
        <taxon>Dikarya</taxon>
        <taxon>Ascomycota</taxon>
        <taxon>Pezizomycotina</taxon>
        <taxon>Sordariomycetes</taxon>
        <taxon>Hypocreomycetidae</taxon>
        <taxon>Microascales</taxon>
        <taxon>Ceratocystidaceae</taxon>
        <taxon>Ceratocystis</taxon>
    </lineage>
</organism>
<feature type="compositionally biased region" description="Polar residues" evidence="1">
    <location>
        <begin position="372"/>
        <end position="384"/>
    </location>
</feature>
<proteinExistence type="predicted"/>
<dbReference type="EMBL" id="JAWDJO010000097">
    <property type="protein sequence ID" value="KAL1894085.1"/>
    <property type="molecule type" value="Genomic_DNA"/>
</dbReference>
<name>A0ABR3Z0B2_9PEZI</name>
<dbReference type="Proteomes" id="UP001583280">
    <property type="component" value="Unassembled WGS sequence"/>
</dbReference>
<dbReference type="PANTHER" id="PTHR37535:SF2">
    <property type="entry name" value="FINGER DOMAIN PROTEIN, PUTATIVE (AFU_ORTHOLOGUE AFUA_6G09300)-RELATED"/>
    <property type="match status" value="1"/>
</dbReference>
<keyword evidence="3" id="KW-1185">Reference proteome</keyword>
<evidence type="ECO:0008006" key="4">
    <source>
        <dbReference type="Google" id="ProtNLM"/>
    </source>
</evidence>
<protein>
    <recommendedName>
        <fullName evidence="4">C2H2-type domain-containing protein</fullName>
    </recommendedName>
</protein>
<evidence type="ECO:0000313" key="2">
    <source>
        <dbReference type="EMBL" id="KAL1894085.1"/>
    </source>
</evidence>
<comment type="caution">
    <text evidence="2">The sequence shown here is derived from an EMBL/GenBank/DDBJ whole genome shotgun (WGS) entry which is preliminary data.</text>
</comment>
<dbReference type="Pfam" id="PF11917">
    <property type="entry name" value="DUF3435"/>
    <property type="match status" value="2"/>
</dbReference>
<dbReference type="InterPro" id="IPR021842">
    <property type="entry name" value="DUF3435"/>
</dbReference>
<accession>A0ABR3Z0B2</accession>
<gene>
    <name evidence="2" type="ORF">Cpir12675_003820</name>
</gene>
<evidence type="ECO:0000313" key="3">
    <source>
        <dbReference type="Proteomes" id="UP001583280"/>
    </source>
</evidence>
<feature type="region of interest" description="Disordered" evidence="1">
    <location>
        <begin position="307"/>
        <end position="329"/>
    </location>
</feature>